<sequence length="49" mass="5330">MVPQPADDNTPKRPTRARRVLVIAGMILLILVSLLLGAVTFLMVTAELD</sequence>
<protein>
    <submittedName>
        <fullName evidence="2">Uncharacterized protein</fullName>
    </submittedName>
</protein>
<reference evidence="2" key="1">
    <citation type="submission" date="2020-11" db="EMBL/GenBank/DDBJ databases">
        <title>Whole-genome analyses of Nonomuraea sp. K274.</title>
        <authorList>
            <person name="Veyisoglu A."/>
        </authorList>
    </citation>
    <scope>NUCLEOTIDE SEQUENCE</scope>
    <source>
        <strain evidence="2">K274</strain>
    </source>
</reference>
<accession>A0A931EX80</accession>
<dbReference type="EMBL" id="JADOGI010000046">
    <property type="protein sequence ID" value="MBF8187489.1"/>
    <property type="molecule type" value="Genomic_DNA"/>
</dbReference>
<feature type="transmembrane region" description="Helical" evidence="1">
    <location>
        <begin position="20"/>
        <end position="44"/>
    </location>
</feature>
<evidence type="ECO:0000256" key="1">
    <source>
        <dbReference type="SAM" id="Phobius"/>
    </source>
</evidence>
<name>A0A931EX80_9ACTN</name>
<evidence type="ECO:0000313" key="3">
    <source>
        <dbReference type="Proteomes" id="UP000605361"/>
    </source>
</evidence>
<keyword evidence="1" id="KW-0812">Transmembrane</keyword>
<proteinExistence type="predicted"/>
<keyword evidence="1" id="KW-0472">Membrane</keyword>
<dbReference type="RefSeq" id="WP_195896451.1">
    <property type="nucleotide sequence ID" value="NZ_JADOGI010000046.1"/>
</dbReference>
<gene>
    <name evidence="2" type="ORF">ITP53_17455</name>
</gene>
<comment type="caution">
    <text evidence="2">The sequence shown here is derived from an EMBL/GenBank/DDBJ whole genome shotgun (WGS) entry which is preliminary data.</text>
</comment>
<keyword evidence="1" id="KW-1133">Transmembrane helix</keyword>
<dbReference type="Proteomes" id="UP000605361">
    <property type="component" value="Unassembled WGS sequence"/>
</dbReference>
<evidence type="ECO:0000313" key="2">
    <source>
        <dbReference type="EMBL" id="MBF8187489.1"/>
    </source>
</evidence>
<organism evidence="2 3">
    <name type="scientific">Nonomuraea cypriaca</name>
    <dbReference type="NCBI Taxonomy" id="1187855"/>
    <lineage>
        <taxon>Bacteria</taxon>
        <taxon>Bacillati</taxon>
        <taxon>Actinomycetota</taxon>
        <taxon>Actinomycetes</taxon>
        <taxon>Streptosporangiales</taxon>
        <taxon>Streptosporangiaceae</taxon>
        <taxon>Nonomuraea</taxon>
    </lineage>
</organism>
<dbReference type="AlphaFoldDB" id="A0A931EX80"/>
<keyword evidence="3" id="KW-1185">Reference proteome</keyword>